<accession>A0AAU9DAA7</accession>
<keyword evidence="3" id="KW-1185">Reference proteome</keyword>
<reference evidence="2 3" key="1">
    <citation type="journal article" date="2023" name="Microbiol. Spectr.">
        <title>Symbiosis of Carpenter Bees with Uncharacterized Lactic Acid Bacteria Showing NAD Auxotrophy.</title>
        <authorList>
            <person name="Kawasaki S."/>
            <person name="Ozawa K."/>
            <person name="Mori T."/>
            <person name="Yamamoto A."/>
            <person name="Ito M."/>
            <person name="Ohkuma M."/>
            <person name="Sakamoto M."/>
            <person name="Matsutani M."/>
        </authorList>
    </citation>
    <scope>NUCLEOTIDE SEQUENCE [LARGE SCALE GENOMIC DNA]</scope>
    <source>
        <strain evidence="2 3">XA3</strain>
    </source>
</reference>
<dbReference type="AlphaFoldDB" id="A0AAU9DAA7"/>
<evidence type="ECO:0000256" key="1">
    <source>
        <dbReference type="SAM" id="Phobius"/>
    </source>
</evidence>
<keyword evidence="1" id="KW-0472">Membrane</keyword>
<gene>
    <name evidence="2" type="ORF">XA3_08910</name>
</gene>
<organism evidence="2 3">
    <name type="scientific">Xylocopilactobacillus apicola</name>
    <dbReference type="NCBI Taxonomy" id="2932184"/>
    <lineage>
        <taxon>Bacteria</taxon>
        <taxon>Bacillati</taxon>
        <taxon>Bacillota</taxon>
        <taxon>Bacilli</taxon>
        <taxon>Lactobacillales</taxon>
        <taxon>Lactobacillaceae</taxon>
        <taxon>Xylocopilactobacillus</taxon>
    </lineage>
</organism>
<proteinExistence type="predicted"/>
<keyword evidence="1" id="KW-1133">Transmembrane helix</keyword>
<dbReference type="EMBL" id="AP026802">
    <property type="protein sequence ID" value="BDR58450.1"/>
    <property type="molecule type" value="Genomic_DNA"/>
</dbReference>
<dbReference type="Proteomes" id="UP001321861">
    <property type="component" value="Chromosome"/>
</dbReference>
<feature type="transmembrane region" description="Helical" evidence="1">
    <location>
        <begin position="51"/>
        <end position="74"/>
    </location>
</feature>
<name>A0AAU9DAA7_9LACO</name>
<sequence length="87" mass="9803">MNRVVTNNLGNETSELQIIKKALSNNTISMYNVDNIFLIPTELITLNFSKLIHTLIITVIGIIGLCTATLALFFKKRGQNYFVSQQQ</sequence>
<evidence type="ECO:0000313" key="2">
    <source>
        <dbReference type="EMBL" id="BDR58450.1"/>
    </source>
</evidence>
<dbReference type="KEGG" id="xap:XA3_08910"/>
<protein>
    <submittedName>
        <fullName evidence="2">Uncharacterized protein</fullName>
    </submittedName>
</protein>
<keyword evidence="1" id="KW-0812">Transmembrane</keyword>
<evidence type="ECO:0000313" key="3">
    <source>
        <dbReference type="Proteomes" id="UP001321861"/>
    </source>
</evidence>